<feature type="region of interest" description="Disordered" evidence="23">
    <location>
        <begin position="321"/>
        <end position="340"/>
    </location>
</feature>
<comment type="similarity">
    <text evidence="13">Belongs to the methyltransferase superfamily. Trimethylguanosine synthase family.</text>
</comment>
<keyword evidence="7" id="KW-0489">Methyltransferase</keyword>
<keyword evidence="8" id="KW-0808">Transferase</keyword>
<dbReference type="GO" id="GO:0071164">
    <property type="term" value="F:RNA cap trimethylguanosine synthase activity"/>
    <property type="evidence" value="ECO:0007669"/>
    <property type="project" value="TreeGrafter"/>
</dbReference>
<dbReference type="Proteomes" id="UP000694397">
    <property type="component" value="Chromosome 7"/>
</dbReference>
<keyword evidence="11" id="KW-0804">Transcription</keyword>
<protein>
    <recommendedName>
        <fullName evidence="4">Trimethylguanosine synthase</fullName>
    </recommendedName>
    <alternativeName>
        <fullName evidence="18">Cap-specific guanine-N(2) methyltransferase</fullName>
    </alternativeName>
    <alternativeName>
        <fullName evidence="21">Nuclear receptor coactivator 6-interacting protein</fullName>
    </alternativeName>
    <alternativeName>
        <fullName evidence="22">PRIP-interacting protein with methyltransferase motif</fullName>
    </alternativeName>
</protein>
<evidence type="ECO:0000256" key="6">
    <source>
        <dbReference type="ARBA" id="ARBA00022553"/>
    </source>
</evidence>
<feature type="compositionally biased region" description="Polar residues" evidence="23">
    <location>
        <begin position="278"/>
        <end position="290"/>
    </location>
</feature>
<dbReference type="GO" id="GO:0009611">
    <property type="term" value="P:response to wounding"/>
    <property type="evidence" value="ECO:0007669"/>
    <property type="project" value="Ensembl"/>
</dbReference>
<feature type="compositionally biased region" description="Polar residues" evidence="23">
    <location>
        <begin position="321"/>
        <end position="330"/>
    </location>
</feature>
<evidence type="ECO:0000256" key="22">
    <source>
        <dbReference type="ARBA" id="ARBA00081504"/>
    </source>
</evidence>
<comment type="catalytic activity">
    <reaction evidence="14">
        <text>a 5'-end (N(2),N(7)-dimethyl 5'-triphosphoguanosine)-ribonucleoside in snoRNA + S-adenosyl-L-methionine = a 5'-end (N(2),N(2),N(7)-trimethyl 5'-triphosphoguanosine)-ribonucleoside in snoRNA + S-adenosyl-L-homocysteine + H(+)</text>
        <dbReference type="Rhea" id="RHEA:78507"/>
        <dbReference type="Rhea" id="RHEA-COMP:19088"/>
        <dbReference type="Rhea" id="RHEA-COMP:19090"/>
        <dbReference type="ChEBI" id="CHEBI:15378"/>
        <dbReference type="ChEBI" id="CHEBI:57856"/>
        <dbReference type="ChEBI" id="CHEBI:59789"/>
        <dbReference type="ChEBI" id="CHEBI:167623"/>
        <dbReference type="ChEBI" id="CHEBI:172880"/>
    </reaction>
    <physiologicalReaction direction="left-to-right" evidence="14">
        <dbReference type="Rhea" id="RHEA:78508"/>
    </physiologicalReaction>
</comment>
<feature type="compositionally biased region" description="Basic residues" evidence="23">
    <location>
        <begin position="608"/>
        <end position="620"/>
    </location>
</feature>
<evidence type="ECO:0000256" key="13">
    <source>
        <dbReference type="ARBA" id="ARBA00025783"/>
    </source>
</evidence>
<dbReference type="AlphaFoldDB" id="A0A8C9QWK8"/>
<dbReference type="Gene3D" id="3.40.50.150">
    <property type="entry name" value="Vaccinia Virus protein VP39"/>
    <property type="match status" value="1"/>
</dbReference>
<feature type="compositionally biased region" description="Acidic residues" evidence="23">
    <location>
        <begin position="566"/>
        <end position="576"/>
    </location>
</feature>
<dbReference type="GeneID" id="108937516"/>
<dbReference type="InterPro" id="IPR029063">
    <property type="entry name" value="SAM-dependent_MTases_sf"/>
</dbReference>
<dbReference type="GO" id="GO:0030593">
    <property type="term" value="P:neutrophil chemotaxis"/>
    <property type="evidence" value="ECO:0007669"/>
    <property type="project" value="Ensembl"/>
</dbReference>
<keyword evidence="10" id="KW-0805">Transcription regulation</keyword>
<accession>A0A8C9QWK8</accession>
<evidence type="ECO:0000256" key="20">
    <source>
        <dbReference type="ARBA" id="ARBA00064494"/>
    </source>
</evidence>
<keyword evidence="24" id="KW-0732">Signal</keyword>
<evidence type="ECO:0000256" key="8">
    <source>
        <dbReference type="ARBA" id="ARBA00022679"/>
    </source>
</evidence>
<feature type="chain" id="PRO_5034862436" description="Trimethylguanosine synthase" evidence="24">
    <location>
        <begin position="24"/>
        <end position="838"/>
    </location>
</feature>
<comment type="catalytic activity">
    <reaction evidence="17">
        <text>a 5'-end (N(7)-methyl 5'-triphosphoguanosine)-ribonucleoside in snRNA + S-adenosyl-L-methionine = a 5'-end (N(2),N(7)-dimethyl 5'-triphosphoguanosine)-ribonucleoside in snRNA + S-adenosyl-L-homocysteine + H(+)</text>
        <dbReference type="Rhea" id="RHEA:78471"/>
        <dbReference type="Rhea" id="RHEA-COMP:19085"/>
        <dbReference type="Rhea" id="RHEA-COMP:19087"/>
        <dbReference type="ChEBI" id="CHEBI:15378"/>
        <dbReference type="ChEBI" id="CHEBI:57856"/>
        <dbReference type="ChEBI" id="CHEBI:59789"/>
        <dbReference type="ChEBI" id="CHEBI:156461"/>
        <dbReference type="ChEBI" id="CHEBI:172880"/>
    </reaction>
    <physiologicalReaction direction="left-to-right" evidence="17">
        <dbReference type="Rhea" id="RHEA:78472"/>
    </physiologicalReaction>
</comment>
<feature type="compositionally biased region" description="Basic and acidic residues" evidence="23">
    <location>
        <begin position="331"/>
        <end position="340"/>
    </location>
</feature>
<feature type="compositionally biased region" description="Acidic residues" evidence="23">
    <location>
        <begin position="526"/>
        <end position="538"/>
    </location>
</feature>
<feature type="compositionally biased region" description="Basic and acidic residues" evidence="23">
    <location>
        <begin position="291"/>
        <end position="304"/>
    </location>
</feature>
<organism evidence="25 26">
    <name type="scientific">Scleropages formosus</name>
    <name type="common">Asian bonytongue</name>
    <name type="synonym">Osteoglossum formosum</name>
    <dbReference type="NCBI Taxonomy" id="113540"/>
    <lineage>
        <taxon>Eukaryota</taxon>
        <taxon>Metazoa</taxon>
        <taxon>Chordata</taxon>
        <taxon>Craniata</taxon>
        <taxon>Vertebrata</taxon>
        <taxon>Euteleostomi</taxon>
        <taxon>Actinopterygii</taxon>
        <taxon>Neopterygii</taxon>
        <taxon>Teleostei</taxon>
        <taxon>Osteoglossocephala</taxon>
        <taxon>Osteoglossomorpha</taxon>
        <taxon>Osteoglossiformes</taxon>
        <taxon>Osteoglossidae</taxon>
        <taxon>Scleropages</taxon>
    </lineage>
</organism>
<evidence type="ECO:0000256" key="19">
    <source>
        <dbReference type="ARBA" id="ARBA00057179"/>
    </source>
</evidence>
<reference evidence="25 26" key="1">
    <citation type="submission" date="2019-04" db="EMBL/GenBank/DDBJ databases">
        <authorList>
            <consortium name="Wellcome Sanger Institute Data Sharing"/>
        </authorList>
    </citation>
    <scope>NUCLEOTIDE SEQUENCE [LARGE SCALE GENOMIC DNA]</scope>
</reference>
<comment type="catalytic activity">
    <reaction evidence="15">
        <text>a 5'-end (N(7)-methyl 5'-triphosphoguanosine)-ribonucleoside in snoRNA + S-adenosyl-L-methionine = a 5'-end (N(2),N(7)-dimethyl 5'-triphosphoguanosine)-ribonucleoside in snoRNA + S-adenosyl-L-homocysteine + H(+)</text>
        <dbReference type="Rhea" id="RHEA:78475"/>
        <dbReference type="Rhea" id="RHEA-COMP:19086"/>
        <dbReference type="Rhea" id="RHEA-COMP:19088"/>
        <dbReference type="ChEBI" id="CHEBI:15378"/>
        <dbReference type="ChEBI" id="CHEBI:57856"/>
        <dbReference type="ChEBI" id="CHEBI:59789"/>
        <dbReference type="ChEBI" id="CHEBI:156461"/>
        <dbReference type="ChEBI" id="CHEBI:172880"/>
    </reaction>
    <physiologicalReaction direction="left-to-right" evidence="15">
        <dbReference type="Rhea" id="RHEA:78476"/>
    </physiologicalReaction>
</comment>
<reference evidence="25" key="2">
    <citation type="submission" date="2025-08" db="UniProtKB">
        <authorList>
            <consortium name="Ensembl"/>
        </authorList>
    </citation>
    <scope>IDENTIFICATION</scope>
</reference>
<keyword evidence="12" id="KW-0539">Nucleus</keyword>
<dbReference type="Ensembl" id="ENSSFOT00015001973.2">
    <property type="protein sequence ID" value="ENSSFOP00015001933.2"/>
    <property type="gene ID" value="ENSSFOG00015001308.2"/>
</dbReference>
<dbReference type="PANTHER" id="PTHR14741">
    <property type="entry name" value="S-ADENOSYLMETHIONINE-DEPENDENT METHYLTRANSFERASE RELATED"/>
    <property type="match status" value="1"/>
</dbReference>
<evidence type="ECO:0000256" key="2">
    <source>
        <dbReference type="ARBA" id="ARBA00004496"/>
    </source>
</evidence>
<feature type="region of interest" description="Disordered" evidence="23">
    <location>
        <begin position="504"/>
        <end position="554"/>
    </location>
</feature>
<evidence type="ECO:0000256" key="9">
    <source>
        <dbReference type="ARBA" id="ARBA00022691"/>
    </source>
</evidence>
<feature type="signal peptide" evidence="24">
    <location>
        <begin position="1"/>
        <end position="23"/>
    </location>
</feature>
<evidence type="ECO:0000256" key="10">
    <source>
        <dbReference type="ARBA" id="ARBA00023015"/>
    </source>
</evidence>
<evidence type="ECO:0000256" key="15">
    <source>
        <dbReference type="ARBA" id="ARBA00048740"/>
    </source>
</evidence>
<evidence type="ECO:0000256" key="21">
    <source>
        <dbReference type="ARBA" id="ARBA00079339"/>
    </source>
</evidence>
<dbReference type="CDD" id="cd02440">
    <property type="entry name" value="AdoMet_MTases"/>
    <property type="match status" value="1"/>
</dbReference>
<evidence type="ECO:0000256" key="24">
    <source>
        <dbReference type="SAM" id="SignalP"/>
    </source>
</evidence>
<dbReference type="GO" id="GO:0005737">
    <property type="term" value="C:cytoplasm"/>
    <property type="evidence" value="ECO:0007669"/>
    <property type="project" value="UniProtKB-SubCell"/>
</dbReference>
<feature type="compositionally biased region" description="Polar residues" evidence="23">
    <location>
        <begin position="362"/>
        <end position="380"/>
    </location>
</feature>
<evidence type="ECO:0000256" key="11">
    <source>
        <dbReference type="ARBA" id="ARBA00023163"/>
    </source>
</evidence>
<sequence>MRSGRSGLSTMDALLLLYDGVSDSESDGDPAHCVRCVLSRAFVQDRDLYRSGGWRSVCGRRDGLELEETVVDVQEDWDEETAVSTREDWDEETALMASLGLPVEFGSSSSRRLVVKTDSHVKRAKPKNACSQATRPESEEEIENCAFDVFGTEWNELCEGGGVEQKNLSEGGGTEQNQISVGVCERGTCSLQDVGGEESPETNASWERYWSRQGEELLWHGWLEKHPEDSISQQVAPWDCPHRSSRWELHYRETYHYYWEQFRYWASQGWTVDDASVEAQQEGQDMSCESKTPDTSELESGRSVDGEAADLIGQLSLRSKCSETLGTQQESESRGAGHNHDGFGGDPCFYGNEPCDGGTRRQPASSGNHTCPADSQQRASNSERSRQPTERESAGDDDDGDDKPPEIRQAKLKRSHELDAEETASLSAEEAWEKLGLKCSQNSRFGRLLKLKHDRGERQGRGVGGASKPRRRNQHIFFTEDGEIATPTRSRSLSKVKNFLQRVQKEAEPDTGVVGVPAGSHPLGDSLEEEMGLEEEGQTDTPCSSEPGAQGDPESRCLHLLHVGKEEDEEQEEQEVEPGRELLPLDVPDYLLPDPPGPGIEEESSNPPRKKKTKKKKKTAKMPPEIAADPDLAKYWVQRYRLFSRFDEGIKLDHEGWFSVTPEKIARHIAKRVHDRSRPLLVIDAFCGVGGNAIQFALTGNQVVAIDIDAPRLSLARNNAEVYGVADRIDFIQGDFLQVAPRLRGDVVFLSPPWGGPDYLDADVFNIRTMMSPDGFEIFRLARIISENIVYFLPRNADMDQIASLAGPGGKVEVEQNFLNNKLKTITAYFGNLIQSDC</sequence>
<evidence type="ECO:0000256" key="12">
    <source>
        <dbReference type="ARBA" id="ARBA00023242"/>
    </source>
</evidence>
<dbReference type="GO" id="GO:0090022">
    <property type="term" value="P:regulation of neutrophil chemotaxis"/>
    <property type="evidence" value="ECO:0007669"/>
    <property type="project" value="Ensembl"/>
</dbReference>
<proteinExistence type="inferred from homology"/>
<evidence type="ECO:0000256" key="3">
    <source>
        <dbReference type="ARBA" id="ARBA00004604"/>
    </source>
</evidence>
<feature type="compositionally biased region" description="Basic and acidic residues" evidence="23">
    <location>
        <begin position="381"/>
        <end position="394"/>
    </location>
</feature>
<keyword evidence="9" id="KW-0949">S-adenosyl-L-methionine</keyword>
<evidence type="ECO:0000256" key="4">
    <source>
        <dbReference type="ARBA" id="ARBA00018517"/>
    </source>
</evidence>
<feature type="region of interest" description="Disordered" evidence="23">
    <location>
        <begin position="450"/>
        <end position="483"/>
    </location>
</feature>
<keyword evidence="6" id="KW-0597">Phosphoprotein</keyword>
<dbReference type="RefSeq" id="XP_029109147.1">
    <property type="nucleotide sequence ID" value="XM_029253314.1"/>
</dbReference>
<dbReference type="GO" id="GO:0005730">
    <property type="term" value="C:nucleolus"/>
    <property type="evidence" value="ECO:0007669"/>
    <property type="project" value="UniProtKB-SubCell"/>
</dbReference>
<feature type="region of interest" description="Disordered" evidence="23">
    <location>
        <begin position="354"/>
        <end position="429"/>
    </location>
</feature>
<comment type="catalytic activity">
    <reaction evidence="16">
        <text>a 5'-end (N(2),N(7)-dimethyl 5'-triphosphoguanosine)-ribonucleoside in snRNA + S-adenosyl-L-methionine = a 5'-end (N(2),N(2),N(7)-trimethyl 5'-triphosphoguanosine)-ribonucleoside in snRNA + S-adenosyl-L-homocysteine + H(+)</text>
        <dbReference type="Rhea" id="RHEA:78479"/>
        <dbReference type="Rhea" id="RHEA-COMP:19087"/>
        <dbReference type="Rhea" id="RHEA-COMP:19089"/>
        <dbReference type="ChEBI" id="CHEBI:15378"/>
        <dbReference type="ChEBI" id="CHEBI:57856"/>
        <dbReference type="ChEBI" id="CHEBI:59789"/>
        <dbReference type="ChEBI" id="CHEBI:167623"/>
        <dbReference type="ChEBI" id="CHEBI:172880"/>
    </reaction>
    <physiologicalReaction direction="left-to-right" evidence="16">
        <dbReference type="Rhea" id="RHEA:78480"/>
    </physiologicalReaction>
</comment>
<evidence type="ECO:0000256" key="18">
    <source>
        <dbReference type="ARBA" id="ARBA00049790"/>
    </source>
</evidence>
<feature type="compositionally biased region" description="Low complexity" evidence="23">
    <location>
        <begin position="582"/>
        <end position="592"/>
    </location>
</feature>
<evidence type="ECO:0000313" key="26">
    <source>
        <dbReference type="Proteomes" id="UP000694397"/>
    </source>
</evidence>
<evidence type="ECO:0000256" key="17">
    <source>
        <dbReference type="ARBA" id="ARBA00049075"/>
    </source>
</evidence>
<comment type="subcellular location">
    <subcellularLocation>
        <location evidence="2">Cytoplasm</location>
    </subcellularLocation>
    <subcellularLocation>
        <location evidence="1">Nucleus</location>
        <location evidence="1">Cajal body</location>
    </subcellularLocation>
    <subcellularLocation>
        <location evidence="3">Nucleus</location>
        <location evidence="3">Nucleolus</location>
    </subcellularLocation>
</comment>
<name>A0A8C9QWK8_SCLFO</name>
<evidence type="ECO:0000256" key="1">
    <source>
        <dbReference type="ARBA" id="ARBA00004408"/>
    </source>
</evidence>
<dbReference type="CTD" id="96764"/>
<gene>
    <name evidence="25" type="primary">TGS1</name>
    <name evidence="25" type="synonym">tgs1</name>
</gene>
<comment type="subunit">
    <text evidence="20">May form homooligomers. Interacts with CREBBP/CBP, EED/WAIT1, EP300/P300, NCOA6/PRIP, PPARBP/PBP and SMN.</text>
</comment>
<dbReference type="Pfam" id="PF09445">
    <property type="entry name" value="Methyltransf_15"/>
    <property type="match status" value="1"/>
</dbReference>
<reference evidence="25" key="3">
    <citation type="submission" date="2025-09" db="UniProtKB">
        <authorList>
            <consortium name="Ensembl"/>
        </authorList>
    </citation>
    <scope>IDENTIFICATION</scope>
</reference>
<evidence type="ECO:0000256" key="16">
    <source>
        <dbReference type="ARBA" id="ARBA00048763"/>
    </source>
</evidence>
<feature type="region of interest" description="Disordered" evidence="23">
    <location>
        <begin position="566"/>
        <end position="623"/>
    </location>
</feature>
<feature type="region of interest" description="Disordered" evidence="23">
    <location>
        <begin position="277"/>
        <end position="304"/>
    </location>
</feature>
<evidence type="ECO:0000256" key="7">
    <source>
        <dbReference type="ARBA" id="ARBA00022603"/>
    </source>
</evidence>
<comment type="function">
    <text evidence="19">Catalyzes the 2 serial methylation steps for the conversion of the 7-monomethylguanosine (m(7)G) caps of snRNAs and snoRNAs to a 2,2,7-trimethylguanosine (m(2,2,7)G) cap structure. The enzyme is specific for guanine, and N7 methylation must precede N2 methylation. Hypermethylation of the m7G cap of U snRNAs leads to their concentration in nuclear foci, their colocalization with coilin and the formation of canonical Cajal bodies (CBs). Plays a role in transcriptional regulation.</text>
</comment>
<evidence type="ECO:0000313" key="25">
    <source>
        <dbReference type="Ensembl" id="ENSSFOP00015001933.2"/>
    </source>
</evidence>
<evidence type="ECO:0000256" key="14">
    <source>
        <dbReference type="ARBA" id="ARBA00047418"/>
    </source>
</evidence>
<dbReference type="GeneTree" id="ENSGT00390000018056"/>
<dbReference type="PANTHER" id="PTHR14741:SF32">
    <property type="entry name" value="TRIMETHYLGUANOSINE SYNTHASE"/>
    <property type="match status" value="1"/>
</dbReference>
<dbReference type="OrthoDB" id="194443at2759"/>
<evidence type="ECO:0000256" key="5">
    <source>
        <dbReference type="ARBA" id="ARBA00022490"/>
    </source>
</evidence>
<evidence type="ECO:0000256" key="23">
    <source>
        <dbReference type="SAM" id="MobiDB-lite"/>
    </source>
</evidence>
<dbReference type="GO" id="GO:0015030">
    <property type="term" value="C:Cajal body"/>
    <property type="evidence" value="ECO:0007669"/>
    <property type="project" value="UniProtKB-SubCell"/>
</dbReference>
<keyword evidence="26" id="KW-1185">Reference proteome</keyword>
<dbReference type="InterPro" id="IPR019012">
    <property type="entry name" value="RNA_cap_Gua-N2-MeTrfase"/>
</dbReference>
<keyword evidence="5" id="KW-0963">Cytoplasm</keyword>
<dbReference type="SUPFAM" id="SSF53335">
    <property type="entry name" value="S-adenosyl-L-methionine-dependent methyltransferases"/>
    <property type="match status" value="1"/>
</dbReference>
<dbReference type="FunFam" id="3.40.50.150:FF:000066">
    <property type="entry name" value="Trimethylguanosine synthase 1"/>
    <property type="match status" value="1"/>
</dbReference>